<organism evidence="2 3">
    <name type="scientific">Rodentibacter rarus</name>
    <dbReference type="NCBI Taxonomy" id="1908260"/>
    <lineage>
        <taxon>Bacteria</taxon>
        <taxon>Pseudomonadati</taxon>
        <taxon>Pseudomonadota</taxon>
        <taxon>Gammaproteobacteria</taxon>
        <taxon>Pasteurellales</taxon>
        <taxon>Pasteurellaceae</taxon>
        <taxon>Rodentibacter</taxon>
    </lineage>
</organism>
<dbReference type="CDD" id="cd00093">
    <property type="entry name" value="HTH_XRE"/>
    <property type="match status" value="1"/>
</dbReference>
<dbReference type="GO" id="GO:0003677">
    <property type="term" value="F:DNA binding"/>
    <property type="evidence" value="ECO:0007669"/>
    <property type="project" value="InterPro"/>
</dbReference>
<accession>A0A1V3INB9</accession>
<dbReference type="InterPro" id="IPR031856">
    <property type="entry name" value="YdaS_toxin-like"/>
</dbReference>
<dbReference type="InterPro" id="IPR001387">
    <property type="entry name" value="Cro/C1-type_HTH"/>
</dbReference>
<dbReference type="Proteomes" id="UP000189433">
    <property type="component" value="Unassembled WGS sequence"/>
</dbReference>
<dbReference type="STRING" id="1908260.BKK50_04105"/>
<sequence length="70" mass="7629">MNKFVQEAIETLGKQQLLAEACGVSQNAVSKWLNGGTISLENALRIEKATKGKVKAEDISPEFSHLLSRT</sequence>
<keyword evidence="3" id="KW-1185">Reference proteome</keyword>
<dbReference type="EMBL" id="MLHJ01000032">
    <property type="protein sequence ID" value="OOF43762.1"/>
    <property type="molecule type" value="Genomic_DNA"/>
</dbReference>
<evidence type="ECO:0000313" key="3">
    <source>
        <dbReference type="Proteomes" id="UP000189433"/>
    </source>
</evidence>
<evidence type="ECO:0000259" key="1">
    <source>
        <dbReference type="PROSITE" id="PS50943"/>
    </source>
</evidence>
<comment type="caution">
    <text evidence="2">The sequence shown here is derived from an EMBL/GenBank/DDBJ whole genome shotgun (WGS) entry which is preliminary data.</text>
</comment>
<dbReference type="PROSITE" id="PS50943">
    <property type="entry name" value="HTH_CROC1"/>
    <property type="match status" value="1"/>
</dbReference>
<gene>
    <name evidence="2" type="ORF">BKK50_04105</name>
</gene>
<feature type="domain" description="HTH cro/C1-type" evidence="1">
    <location>
        <begin position="15"/>
        <end position="59"/>
    </location>
</feature>
<reference evidence="2 3" key="1">
    <citation type="submission" date="2016-10" db="EMBL/GenBank/DDBJ databases">
        <title>Rodentibacter gen. nov. and new species.</title>
        <authorList>
            <person name="Christensen H."/>
        </authorList>
    </citation>
    <scope>NUCLEOTIDE SEQUENCE [LARGE SCALE GENOMIC DNA]</scope>
    <source>
        <strain evidence="2 3">CCUG17206</strain>
    </source>
</reference>
<dbReference type="InterPro" id="IPR010982">
    <property type="entry name" value="Lambda_DNA-bd_dom_sf"/>
</dbReference>
<dbReference type="SUPFAM" id="SSF47413">
    <property type="entry name" value="lambda repressor-like DNA-binding domains"/>
    <property type="match status" value="1"/>
</dbReference>
<protein>
    <submittedName>
        <fullName evidence="2">Transcriptional regulator</fullName>
    </submittedName>
</protein>
<name>A0A1V3INB9_9PAST</name>
<dbReference type="Gene3D" id="1.10.260.40">
    <property type="entry name" value="lambda repressor-like DNA-binding domains"/>
    <property type="match status" value="1"/>
</dbReference>
<dbReference type="OrthoDB" id="5682908at2"/>
<proteinExistence type="predicted"/>
<dbReference type="RefSeq" id="WP_077415607.1">
    <property type="nucleotide sequence ID" value="NZ_MLHI01000041.1"/>
</dbReference>
<dbReference type="Pfam" id="PF15943">
    <property type="entry name" value="YdaS_toxin"/>
    <property type="match status" value="1"/>
</dbReference>
<evidence type="ECO:0000313" key="2">
    <source>
        <dbReference type="EMBL" id="OOF43762.1"/>
    </source>
</evidence>
<dbReference type="AlphaFoldDB" id="A0A1V3INB9"/>